<dbReference type="RefSeq" id="WP_284137095.1">
    <property type="nucleotide sequence ID" value="NZ_JASJUT010000003.1"/>
</dbReference>
<keyword evidence="4" id="KW-0804">Transcription</keyword>
<organism evidence="6 7">
    <name type="scientific">Pseudoalteromonas obscura</name>
    <dbReference type="NCBI Taxonomy" id="3048491"/>
    <lineage>
        <taxon>Bacteria</taxon>
        <taxon>Pseudomonadati</taxon>
        <taxon>Pseudomonadota</taxon>
        <taxon>Gammaproteobacteria</taxon>
        <taxon>Alteromonadales</taxon>
        <taxon>Pseudoalteromonadaceae</taxon>
        <taxon>Pseudoalteromonas</taxon>
    </lineage>
</organism>
<accession>A0ABT7EK38</accession>
<reference evidence="6 7" key="1">
    <citation type="submission" date="2023-05" db="EMBL/GenBank/DDBJ databases">
        <title>Pseudoalteromonas ardens sp. nov., Pseudoalteromonas obscura sp. nov., and Pseudoalteromonas umbrosa sp. nov., isolated from the coral Montipora capitata.</title>
        <authorList>
            <person name="Thomas E.M."/>
            <person name="Smith E.M."/>
            <person name="Papke E."/>
            <person name="Shlafstein M.D."/>
            <person name="Oline D.K."/>
            <person name="Videau P."/>
            <person name="Saw J.H."/>
            <person name="Strangman W.K."/>
            <person name="Ushijima B."/>
        </authorList>
    </citation>
    <scope>NUCLEOTIDE SEQUENCE [LARGE SCALE GENOMIC DNA]</scope>
    <source>
        <strain evidence="6 7">P94</strain>
    </source>
</reference>
<evidence type="ECO:0000313" key="7">
    <source>
        <dbReference type="Proteomes" id="UP001231915"/>
    </source>
</evidence>
<sequence>MDKLRALEIFVDLAEYESFTRVAELRNTTKSMVSKEMSKLEQHLGVRLLHRTTRNLTLTHAGKAYLTSAKDILAKLAQADSRIQSHTNVVKGKLKVNVPMALGLTLLAEFFNNFMRQHPYIELDIHLSDEDIDLVEHGFDLGFRATSKLLDSNYVGRPLTQFSYKICASSEYIDNHSDIVEAADLQEHNCFEYTYFKNKHIWPIENGIAISGSLKVNSTPFMLEAIKAGHGIGFLPDFVCDKALANGDVVELLRHCKKPHLTLYALYPARHFVPDTVLTCITLLEQYFASLTAHHITS</sequence>
<evidence type="ECO:0000256" key="2">
    <source>
        <dbReference type="ARBA" id="ARBA00023015"/>
    </source>
</evidence>
<dbReference type="SUPFAM" id="SSF53850">
    <property type="entry name" value="Periplasmic binding protein-like II"/>
    <property type="match status" value="1"/>
</dbReference>
<comment type="caution">
    <text evidence="6">The sequence shown here is derived from an EMBL/GenBank/DDBJ whole genome shotgun (WGS) entry which is preliminary data.</text>
</comment>
<comment type="similarity">
    <text evidence="1">Belongs to the LysR transcriptional regulatory family.</text>
</comment>
<evidence type="ECO:0000256" key="1">
    <source>
        <dbReference type="ARBA" id="ARBA00009437"/>
    </source>
</evidence>
<dbReference type="Gene3D" id="3.40.190.290">
    <property type="match status" value="1"/>
</dbReference>
<dbReference type="SUPFAM" id="SSF46785">
    <property type="entry name" value="Winged helix' DNA-binding domain"/>
    <property type="match status" value="1"/>
</dbReference>
<protein>
    <submittedName>
        <fullName evidence="6">LysR substrate-binding domain-containing protein</fullName>
    </submittedName>
</protein>
<dbReference type="PROSITE" id="PS50931">
    <property type="entry name" value="HTH_LYSR"/>
    <property type="match status" value="1"/>
</dbReference>
<evidence type="ECO:0000313" key="6">
    <source>
        <dbReference type="EMBL" id="MDK2595383.1"/>
    </source>
</evidence>
<proteinExistence type="inferred from homology"/>
<dbReference type="CDD" id="cd08422">
    <property type="entry name" value="PBP2_CrgA_like"/>
    <property type="match status" value="1"/>
</dbReference>
<feature type="domain" description="HTH lysR-type" evidence="5">
    <location>
        <begin position="1"/>
        <end position="59"/>
    </location>
</feature>
<dbReference type="Proteomes" id="UP001231915">
    <property type="component" value="Unassembled WGS sequence"/>
</dbReference>
<keyword evidence="3" id="KW-0238">DNA-binding</keyword>
<keyword evidence="2" id="KW-0805">Transcription regulation</keyword>
<dbReference type="PANTHER" id="PTHR30537:SF35">
    <property type="entry name" value="TRANSCRIPTIONAL REGULATORY PROTEIN"/>
    <property type="match status" value="1"/>
</dbReference>
<dbReference type="InterPro" id="IPR005119">
    <property type="entry name" value="LysR_subst-bd"/>
</dbReference>
<gene>
    <name evidence="6" type="ORF">QNM18_10035</name>
</gene>
<name>A0ABT7EK38_9GAMM</name>
<evidence type="ECO:0000256" key="4">
    <source>
        <dbReference type="ARBA" id="ARBA00023163"/>
    </source>
</evidence>
<dbReference type="InterPro" id="IPR058163">
    <property type="entry name" value="LysR-type_TF_proteobact-type"/>
</dbReference>
<dbReference type="PANTHER" id="PTHR30537">
    <property type="entry name" value="HTH-TYPE TRANSCRIPTIONAL REGULATOR"/>
    <property type="match status" value="1"/>
</dbReference>
<evidence type="ECO:0000259" key="5">
    <source>
        <dbReference type="PROSITE" id="PS50931"/>
    </source>
</evidence>
<evidence type="ECO:0000256" key="3">
    <source>
        <dbReference type="ARBA" id="ARBA00023125"/>
    </source>
</evidence>
<dbReference type="InterPro" id="IPR036388">
    <property type="entry name" value="WH-like_DNA-bd_sf"/>
</dbReference>
<keyword evidence="7" id="KW-1185">Reference proteome</keyword>
<dbReference type="Pfam" id="PF00126">
    <property type="entry name" value="HTH_1"/>
    <property type="match status" value="1"/>
</dbReference>
<dbReference type="Gene3D" id="1.10.10.10">
    <property type="entry name" value="Winged helix-like DNA-binding domain superfamily/Winged helix DNA-binding domain"/>
    <property type="match status" value="1"/>
</dbReference>
<dbReference type="Pfam" id="PF03466">
    <property type="entry name" value="LysR_substrate"/>
    <property type="match status" value="1"/>
</dbReference>
<dbReference type="EMBL" id="JASJUT010000003">
    <property type="protein sequence ID" value="MDK2595383.1"/>
    <property type="molecule type" value="Genomic_DNA"/>
</dbReference>
<dbReference type="InterPro" id="IPR036390">
    <property type="entry name" value="WH_DNA-bd_sf"/>
</dbReference>
<dbReference type="InterPro" id="IPR000847">
    <property type="entry name" value="LysR_HTH_N"/>
</dbReference>